<accession>A0ABQ9FWY0</accession>
<feature type="compositionally biased region" description="Basic and acidic residues" evidence="1">
    <location>
        <begin position="288"/>
        <end position="306"/>
    </location>
</feature>
<gene>
    <name evidence="2" type="ORF">KUTeg_000224</name>
</gene>
<feature type="region of interest" description="Disordered" evidence="1">
    <location>
        <begin position="414"/>
        <end position="453"/>
    </location>
</feature>
<feature type="compositionally biased region" description="Polar residues" evidence="1">
    <location>
        <begin position="307"/>
        <end position="328"/>
    </location>
</feature>
<proteinExistence type="predicted"/>
<feature type="compositionally biased region" description="Gly residues" evidence="1">
    <location>
        <begin position="606"/>
        <end position="615"/>
    </location>
</feature>
<evidence type="ECO:0000313" key="2">
    <source>
        <dbReference type="EMBL" id="KAJ8321753.1"/>
    </source>
</evidence>
<evidence type="ECO:0000313" key="3">
    <source>
        <dbReference type="Proteomes" id="UP001217089"/>
    </source>
</evidence>
<sequence length="638" mass="73633">MECGIKPTVKFYCYVVICEESDTVNSRPIHDYFSEMSVYFNVYRRRPVTLSIEDLVNIVSTKYSAAEIRRRPIPNGFCYVCNGIDELGKYKNPHTHLFSKGFFKHCEHQPKTPYPTAAEYDTFYSADDVNDGRHCSPNFNDDDFILNRENSDSQLNFNVKVSVKKRSPEEPEKYSKKYFNSSSEDPDKYSKKYFNTSVLKGNRYEDYDDTAFYRLPPVFDSGYHSNSTDRDSGKLVPRISEKTFDDAAKIVDDEPDENYDDETEIISEKEESVNLPPIVTRRKSIQSDNKDEGYSERSEEHTRSDGFETTNESLSVSETESIPSRTTTQVTLKENTIDKSPDKSPEKAMIIKRVSTTPQWCTCAEPDFTKMKCPDCKQVNGHDKWCLHSKSPTKQNVCVNCGKPIKFLPERSFNSPERRMSRSTSNHECESRHSSPIKRTSDIRQTSPIKKKEQKVVHFEDKPQVKEISKSVTEPLTRDPTDEDFLDISNVIYDESGKMWVPTEDFSRDFEATDPNIHRDAYLKALRAVRNQTLKKIVEIDEKFIRDRITRPFVFSYFKLLPAQKNAPPDGPRDIGIKPDMSKGVPPRKAMKHIFKKVNVNDYYPGGKGNPGPGGILSLQEEKHRQTMPIHKLKWKNR</sequence>
<dbReference type="Proteomes" id="UP001217089">
    <property type="component" value="Unassembled WGS sequence"/>
</dbReference>
<feature type="compositionally biased region" description="Basic and acidic residues" evidence="1">
    <location>
        <begin position="416"/>
        <end position="433"/>
    </location>
</feature>
<comment type="caution">
    <text evidence="2">The sequence shown here is derived from an EMBL/GenBank/DDBJ whole genome shotgun (WGS) entry which is preliminary data.</text>
</comment>
<feature type="region of interest" description="Disordered" evidence="1">
    <location>
        <begin position="265"/>
        <end position="328"/>
    </location>
</feature>
<keyword evidence="3" id="KW-1185">Reference proteome</keyword>
<evidence type="ECO:0000256" key="1">
    <source>
        <dbReference type="SAM" id="MobiDB-lite"/>
    </source>
</evidence>
<name>A0ABQ9FWY0_TEGGR</name>
<reference evidence="2 3" key="1">
    <citation type="submission" date="2022-12" db="EMBL/GenBank/DDBJ databases">
        <title>Chromosome-level genome of Tegillarca granosa.</title>
        <authorList>
            <person name="Kim J."/>
        </authorList>
    </citation>
    <scope>NUCLEOTIDE SEQUENCE [LARGE SCALE GENOMIC DNA]</scope>
    <source>
        <strain evidence="2">Teg-2019</strain>
        <tissue evidence="2">Adductor muscle</tissue>
    </source>
</reference>
<protein>
    <submittedName>
        <fullName evidence="2">Uncharacterized protein</fullName>
    </submittedName>
</protein>
<dbReference type="EMBL" id="JARBDR010000018">
    <property type="protein sequence ID" value="KAJ8321753.1"/>
    <property type="molecule type" value="Genomic_DNA"/>
</dbReference>
<feature type="region of interest" description="Disordered" evidence="1">
    <location>
        <begin position="603"/>
        <end position="638"/>
    </location>
</feature>
<organism evidence="2 3">
    <name type="scientific">Tegillarca granosa</name>
    <name type="common">Malaysian cockle</name>
    <name type="synonym">Anadara granosa</name>
    <dbReference type="NCBI Taxonomy" id="220873"/>
    <lineage>
        <taxon>Eukaryota</taxon>
        <taxon>Metazoa</taxon>
        <taxon>Spiralia</taxon>
        <taxon>Lophotrochozoa</taxon>
        <taxon>Mollusca</taxon>
        <taxon>Bivalvia</taxon>
        <taxon>Autobranchia</taxon>
        <taxon>Pteriomorphia</taxon>
        <taxon>Arcoida</taxon>
        <taxon>Arcoidea</taxon>
        <taxon>Arcidae</taxon>
        <taxon>Tegillarca</taxon>
    </lineage>
</organism>